<sequence length="943" mass="108355">MMRPLTVNTLVDIAKHSDKVLKLALYLIESRSELLCSKLAAVDAETDPVEALEAFHADLAKTVLYAEKAYQLLSTINPNHDVLHMKGPEKNLVNLFGDRYDIGHREIDFGTFKLGLYWDFDREIIKEQILHNVLGLSGADYERLYKNRNKIWQLNDKELFTTDDKVRFLSVSADYEKHRSVIDKIRQIGTEFIEYRTALPRKMRDKIDNEVTGERAMIDSVVKTSTYISKVEGLEQVSGSHKKEPQLVARIKRQIDESSAIEAIEIDKDASLEAIANALDQIRDLKFDLHKQVIFKVRKLGNYNANGLYSSNYHIVAVDIKNPGALVHEFIHAVDLNREGYSWDPQRQNVVGTLVAEMDEEALREVCGNKRAAYYLNPKEVIARAGEIAYLLQKFDYQQGESMEQFAGRVRKAEQERDCPYDIVPVKPIDTYLNNPHIYFNLSEIPLSKLSLVKGYYESFMGVDGVEPRRNTTLQVHSEGQTVIGEKPAKAKYQLRSVSLFSPDSLGEALRYNQRHGVMDQGDFVEAVIKQKTHVGRTTQRLTDEVWWSQMKALHQMCEFIREVDDPYLNYRFLKAYLVNCPRIDVRPTEQLDNYLSPDESAKGQIDYDRNDILMAMLREPIALNIEDFNKQYQGEIDRLKSELVEAERKSDLIDYRNSPGEYQKQRGEVWELKKDLKSAELKPGMALRNEMNKAVPELQQRYLYMRAENFLETKSKKVGRRRSYSTSILNRAATVRMNKEMNRLCRDILRGAKVEEMLGYLEKEDLLCVQLLQDNSIRAQLPPGDEERKQFDLWLTAAMLENGFIDGVLDNLDSHIIRGPEPDDQYHCLHLIPESVCEKTQDLLMMAWNGGADERAVYRQILVEQTPSVHHFRQKALERKQAEARAALGPVVTIEAKAEAAELTEATAGAPEPASRKPEPEPEHVRVADKRPLKKDDQLDLF</sequence>
<evidence type="ECO:0000256" key="2">
    <source>
        <dbReference type="SAM" id="MobiDB-lite"/>
    </source>
</evidence>
<feature type="compositionally biased region" description="Low complexity" evidence="2">
    <location>
        <begin position="904"/>
        <end position="914"/>
    </location>
</feature>
<reference evidence="3 4" key="1">
    <citation type="submission" date="2016-11" db="EMBL/GenBank/DDBJ databases">
        <authorList>
            <person name="Jaros S."/>
            <person name="Januszkiewicz K."/>
            <person name="Wedrychowicz H."/>
        </authorList>
    </citation>
    <scope>NUCLEOTIDE SEQUENCE [LARGE SCALE GENOMIC DNA]</scope>
    <source>
        <strain evidence="3 4">DSM 16917</strain>
    </source>
</reference>
<feature type="coiled-coil region" evidence="1">
    <location>
        <begin position="630"/>
        <end position="683"/>
    </location>
</feature>
<proteinExistence type="predicted"/>
<evidence type="ECO:0000256" key="1">
    <source>
        <dbReference type="SAM" id="Coils"/>
    </source>
</evidence>
<feature type="region of interest" description="Disordered" evidence="2">
    <location>
        <begin position="904"/>
        <end position="943"/>
    </location>
</feature>
<dbReference type="OrthoDB" id="5197147at2"/>
<protein>
    <recommendedName>
        <fullName evidence="5">Large polyvalent protein-associated domain-containing protein</fullName>
    </recommendedName>
</protein>
<dbReference type="Proteomes" id="UP000184268">
    <property type="component" value="Unassembled WGS sequence"/>
</dbReference>
<gene>
    <name evidence="3" type="ORF">SAMN02745129_2598</name>
</gene>
<evidence type="ECO:0008006" key="5">
    <source>
        <dbReference type="Google" id="ProtNLM"/>
    </source>
</evidence>
<evidence type="ECO:0000313" key="4">
    <source>
        <dbReference type="Proteomes" id="UP000184268"/>
    </source>
</evidence>
<organism evidence="3 4">
    <name type="scientific">Ferrimonas marina</name>
    <dbReference type="NCBI Taxonomy" id="299255"/>
    <lineage>
        <taxon>Bacteria</taxon>
        <taxon>Pseudomonadati</taxon>
        <taxon>Pseudomonadota</taxon>
        <taxon>Gammaproteobacteria</taxon>
        <taxon>Alteromonadales</taxon>
        <taxon>Ferrimonadaceae</taxon>
        <taxon>Ferrimonas</taxon>
    </lineage>
</organism>
<accession>A0A1M5UJP1</accession>
<evidence type="ECO:0000313" key="3">
    <source>
        <dbReference type="EMBL" id="SHH63046.1"/>
    </source>
</evidence>
<feature type="compositionally biased region" description="Basic and acidic residues" evidence="2">
    <location>
        <begin position="915"/>
        <end position="943"/>
    </location>
</feature>
<dbReference type="EMBL" id="FQXG01000003">
    <property type="protein sequence ID" value="SHH63046.1"/>
    <property type="molecule type" value="Genomic_DNA"/>
</dbReference>
<name>A0A1M5UJP1_9GAMM</name>
<dbReference type="AlphaFoldDB" id="A0A1M5UJP1"/>
<keyword evidence="1" id="KW-0175">Coiled coil</keyword>
<keyword evidence="4" id="KW-1185">Reference proteome</keyword>
<dbReference type="RefSeq" id="WP_067655065.1">
    <property type="nucleotide sequence ID" value="NZ_FQXG01000003.1"/>
</dbReference>